<feature type="region of interest" description="Disordered" evidence="7">
    <location>
        <begin position="1"/>
        <end position="35"/>
    </location>
</feature>
<gene>
    <name evidence="9" type="ORF">OSB1V03_LOCUS14122</name>
</gene>
<evidence type="ECO:0000256" key="4">
    <source>
        <dbReference type="ARBA" id="ARBA00022833"/>
    </source>
</evidence>
<name>A0A7R9L4E0_9ACAR</name>
<proteinExistence type="inferred from homology"/>
<dbReference type="Gene3D" id="3.10.200.10">
    <property type="entry name" value="Alpha carbonic anhydrase"/>
    <property type="match status" value="2"/>
</dbReference>
<feature type="domain" description="Alpha-carbonic anhydrase" evidence="8">
    <location>
        <begin position="25"/>
        <end position="364"/>
    </location>
</feature>
<dbReference type="PANTHER" id="PTHR18952:SF265">
    <property type="entry name" value="CARBONIC ANHYDRASE"/>
    <property type="match status" value="1"/>
</dbReference>
<feature type="non-terminal residue" evidence="9">
    <location>
        <position position="1"/>
    </location>
</feature>
<evidence type="ECO:0000313" key="10">
    <source>
        <dbReference type="Proteomes" id="UP000759131"/>
    </source>
</evidence>
<dbReference type="AlphaFoldDB" id="A0A7R9L4E0"/>
<protein>
    <recommendedName>
        <fullName evidence="2">carbonic anhydrase</fullName>
        <ecNumber evidence="2">4.2.1.1</ecNumber>
    </recommendedName>
</protein>
<comment type="catalytic activity">
    <reaction evidence="6">
        <text>hydrogencarbonate + H(+) = CO2 + H2O</text>
        <dbReference type="Rhea" id="RHEA:10748"/>
        <dbReference type="ChEBI" id="CHEBI:15377"/>
        <dbReference type="ChEBI" id="CHEBI:15378"/>
        <dbReference type="ChEBI" id="CHEBI:16526"/>
        <dbReference type="ChEBI" id="CHEBI:17544"/>
        <dbReference type="EC" id="4.2.1.1"/>
    </reaction>
</comment>
<dbReference type="InterPro" id="IPR001148">
    <property type="entry name" value="CA_dom"/>
</dbReference>
<evidence type="ECO:0000256" key="6">
    <source>
        <dbReference type="ARBA" id="ARBA00048348"/>
    </source>
</evidence>
<dbReference type="PANTHER" id="PTHR18952">
    <property type="entry name" value="CARBONIC ANHYDRASE"/>
    <property type="match status" value="1"/>
</dbReference>
<comment type="similarity">
    <text evidence="1">Belongs to the alpha-carbonic anhydrase family.</text>
</comment>
<dbReference type="GO" id="GO:0008270">
    <property type="term" value="F:zinc ion binding"/>
    <property type="evidence" value="ECO:0007669"/>
    <property type="project" value="InterPro"/>
</dbReference>
<dbReference type="SUPFAM" id="SSF51069">
    <property type="entry name" value="Carbonic anhydrase"/>
    <property type="match status" value="2"/>
</dbReference>
<evidence type="ECO:0000256" key="5">
    <source>
        <dbReference type="ARBA" id="ARBA00023239"/>
    </source>
</evidence>
<dbReference type="GO" id="GO:0004089">
    <property type="term" value="F:carbonate dehydratase activity"/>
    <property type="evidence" value="ECO:0007669"/>
    <property type="project" value="UniProtKB-EC"/>
</dbReference>
<accession>A0A7R9L4E0</accession>
<dbReference type="SMART" id="SM01057">
    <property type="entry name" value="Carb_anhydrase"/>
    <property type="match status" value="1"/>
</dbReference>
<evidence type="ECO:0000259" key="8">
    <source>
        <dbReference type="PROSITE" id="PS51144"/>
    </source>
</evidence>
<feature type="compositionally biased region" description="Polar residues" evidence="7">
    <location>
        <begin position="15"/>
        <end position="28"/>
    </location>
</feature>
<dbReference type="Pfam" id="PF00194">
    <property type="entry name" value="Carb_anhydrase"/>
    <property type="match status" value="1"/>
</dbReference>
<sequence>MTQKKTSVVKKPLKSPQNKVLSSGTSISKKLPAHGENWPKHGFSGCGGEEQSPIRLVTADATSQELHLNFRNYRKPIRLAFIENNGHTVQIGFSDKFIITVYGSASNNKEYIFSQMHFHWGSYNAVGSEHTIDGYRGPMEIHLVHYNRQYPNFDAALGRDDGIMVLGALYKISSRNNQFMSTVISLVKDVPRYKDKAFILRSFTLRSLLPSRLKPFFTYTGSLTTPPCTQHVLWLVFKNTVNIGGAQISSRNNQFMSTVISLVKDVPRYKDKAFILRSFTLRSLLPSRLKPFFTYTGSLTTPPCTQHVLWLVFKNTVNIGGAQEKQFRKCRSGYNNPKTGLKKTISNNFRPLQATNERQILLSA</sequence>
<evidence type="ECO:0000256" key="1">
    <source>
        <dbReference type="ARBA" id="ARBA00010718"/>
    </source>
</evidence>
<keyword evidence="5" id="KW-0456">Lyase</keyword>
<evidence type="ECO:0000256" key="3">
    <source>
        <dbReference type="ARBA" id="ARBA00022723"/>
    </source>
</evidence>
<dbReference type="InterPro" id="IPR023561">
    <property type="entry name" value="Carbonic_anhydrase_a-class"/>
</dbReference>
<dbReference type="EC" id="4.2.1.1" evidence="2"/>
<dbReference type="InterPro" id="IPR036398">
    <property type="entry name" value="CA_dom_sf"/>
</dbReference>
<reference evidence="9" key="1">
    <citation type="submission" date="2020-11" db="EMBL/GenBank/DDBJ databases">
        <authorList>
            <person name="Tran Van P."/>
        </authorList>
    </citation>
    <scope>NUCLEOTIDE SEQUENCE</scope>
</reference>
<dbReference type="EMBL" id="CAJPIZ010013242">
    <property type="protein sequence ID" value="CAG2114156.1"/>
    <property type="molecule type" value="Genomic_DNA"/>
</dbReference>
<evidence type="ECO:0000256" key="7">
    <source>
        <dbReference type="SAM" id="MobiDB-lite"/>
    </source>
</evidence>
<dbReference type="PROSITE" id="PS51144">
    <property type="entry name" value="ALPHA_CA_2"/>
    <property type="match status" value="1"/>
</dbReference>
<keyword evidence="10" id="KW-1185">Reference proteome</keyword>
<dbReference type="Proteomes" id="UP000759131">
    <property type="component" value="Unassembled WGS sequence"/>
</dbReference>
<evidence type="ECO:0000256" key="2">
    <source>
        <dbReference type="ARBA" id="ARBA00012925"/>
    </source>
</evidence>
<keyword evidence="4" id="KW-0862">Zinc</keyword>
<evidence type="ECO:0000313" key="9">
    <source>
        <dbReference type="EMBL" id="CAD7633726.1"/>
    </source>
</evidence>
<keyword evidence="3" id="KW-0479">Metal-binding</keyword>
<dbReference type="OrthoDB" id="429145at2759"/>
<dbReference type="EMBL" id="OC867817">
    <property type="protein sequence ID" value="CAD7633726.1"/>
    <property type="molecule type" value="Genomic_DNA"/>
</dbReference>
<organism evidence="9">
    <name type="scientific">Medioppia subpectinata</name>
    <dbReference type="NCBI Taxonomy" id="1979941"/>
    <lineage>
        <taxon>Eukaryota</taxon>
        <taxon>Metazoa</taxon>
        <taxon>Ecdysozoa</taxon>
        <taxon>Arthropoda</taxon>
        <taxon>Chelicerata</taxon>
        <taxon>Arachnida</taxon>
        <taxon>Acari</taxon>
        <taxon>Acariformes</taxon>
        <taxon>Sarcoptiformes</taxon>
        <taxon>Oribatida</taxon>
        <taxon>Brachypylina</taxon>
        <taxon>Oppioidea</taxon>
        <taxon>Oppiidae</taxon>
        <taxon>Medioppia</taxon>
    </lineage>
</organism>